<gene>
    <name evidence="2" type="ORF">DASB73_007960</name>
</gene>
<keyword evidence="2" id="KW-0687">Ribonucleoprotein</keyword>
<organism evidence="2 3">
    <name type="scientific">Starmerella bacillaris</name>
    <name type="common">Yeast</name>
    <name type="synonym">Candida zemplinina</name>
    <dbReference type="NCBI Taxonomy" id="1247836"/>
    <lineage>
        <taxon>Eukaryota</taxon>
        <taxon>Fungi</taxon>
        <taxon>Dikarya</taxon>
        <taxon>Ascomycota</taxon>
        <taxon>Saccharomycotina</taxon>
        <taxon>Dipodascomycetes</taxon>
        <taxon>Dipodascales</taxon>
        <taxon>Trichomonascaceae</taxon>
        <taxon>Starmerella</taxon>
    </lineage>
</organism>
<dbReference type="AlphaFoldDB" id="A0AAV5RFE5"/>
<name>A0AAV5RFE5_STABA</name>
<dbReference type="PANTHER" id="PTHR28266">
    <property type="entry name" value="54S RIBOSOMAL PROTEIN L20, MITOCHONDRIAL"/>
    <property type="match status" value="1"/>
</dbReference>
<accession>A0AAV5RFE5</accession>
<feature type="region of interest" description="Disordered" evidence="1">
    <location>
        <begin position="1"/>
        <end position="24"/>
    </location>
</feature>
<evidence type="ECO:0000313" key="2">
    <source>
        <dbReference type="EMBL" id="GMM49838.1"/>
    </source>
</evidence>
<dbReference type="Pfam" id="PF12824">
    <property type="entry name" value="MRP-L20"/>
    <property type="match status" value="1"/>
</dbReference>
<feature type="compositionally biased region" description="Basic residues" evidence="1">
    <location>
        <begin position="1"/>
        <end position="13"/>
    </location>
</feature>
<reference evidence="2 3" key="1">
    <citation type="journal article" date="2023" name="Elife">
        <title>Identification of key yeast species and microbe-microbe interactions impacting larval growth of Drosophila in the wild.</title>
        <authorList>
            <person name="Mure A."/>
            <person name="Sugiura Y."/>
            <person name="Maeda R."/>
            <person name="Honda K."/>
            <person name="Sakurai N."/>
            <person name="Takahashi Y."/>
            <person name="Watada M."/>
            <person name="Katoh T."/>
            <person name="Gotoh A."/>
            <person name="Gotoh Y."/>
            <person name="Taniguchi I."/>
            <person name="Nakamura K."/>
            <person name="Hayashi T."/>
            <person name="Katayama T."/>
            <person name="Uemura T."/>
            <person name="Hattori Y."/>
        </authorList>
    </citation>
    <scope>NUCLEOTIDE SEQUENCE [LARGE SCALE GENOMIC DNA]</scope>
    <source>
        <strain evidence="2 3">SB-73</strain>
    </source>
</reference>
<protein>
    <submittedName>
        <fullName evidence="2">Mitochondrial 54S ribosomal protein YmL20</fullName>
    </submittedName>
</protein>
<dbReference type="GO" id="GO:0003735">
    <property type="term" value="F:structural constituent of ribosome"/>
    <property type="evidence" value="ECO:0007669"/>
    <property type="project" value="TreeGrafter"/>
</dbReference>
<keyword evidence="3" id="KW-1185">Reference proteome</keyword>
<dbReference type="EMBL" id="BTGC01000003">
    <property type="protein sequence ID" value="GMM49838.1"/>
    <property type="molecule type" value="Genomic_DNA"/>
</dbReference>
<comment type="caution">
    <text evidence="2">The sequence shown here is derived from an EMBL/GenBank/DDBJ whole genome shotgun (WGS) entry which is preliminary data.</text>
</comment>
<dbReference type="Proteomes" id="UP001362899">
    <property type="component" value="Unassembled WGS sequence"/>
</dbReference>
<evidence type="ECO:0000313" key="3">
    <source>
        <dbReference type="Proteomes" id="UP001362899"/>
    </source>
</evidence>
<dbReference type="PANTHER" id="PTHR28266:SF1">
    <property type="entry name" value="LARGE RIBOSOMAL SUBUNIT PROTEIN ML58"/>
    <property type="match status" value="1"/>
</dbReference>
<dbReference type="GO" id="GO:0005762">
    <property type="term" value="C:mitochondrial large ribosomal subunit"/>
    <property type="evidence" value="ECO:0007669"/>
    <property type="project" value="TreeGrafter"/>
</dbReference>
<sequence length="177" mass="20631">MRRFSSVVRKHNSSTRTRFPTKYNPDRSAFKQKIILPPGVSYNPAPAAPTPLETPAAFLPPQELKARTFLKDSNKFNTSNMPQISESPKRTYHLTDEDAAEIAALRQSDPYKWTRKNLAAKYNVSEMVIGMLSTPNEEHSQEMDRRLDIIQSQWNDKRARARDHRKLRKMYWLRDAK</sequence>
<keyword evidence="2" id="KW-0689">Ribosomal protein</keyword>
<evidence type="ECO:0000256" key="1">
    <source>
        <dbReference type="SAM" id="MobiDB-lite"/>
    </source>
</evidence>
<proteinExistence type="predicted"/>
<dbReference type="InterPro" id="IPR024388">
    <property type="entry name" value="Ribosomal_mL58"/>
</dbReference>